<dbReference type="OrthoDB" id="9778608at2"/>
<name>A0A494WQU0_CLOS5</name>
<proteinExistence type="predicted"/>
<accession>A0A494WQU0</accession>
<keyword evidence="4" id="KW-1185">Reference proteome</keyword>
<evidence type="ECO:0008006" key="5">
    <source>
        <dbReference type="Google" id="ProtNLM"/>
    </source>
</evidence>
<dbReference type="Proteomes" id="UP000289664">
    <property type="component" value="Chromosome"/>
</dbReference>
<sequence length="462" mass="53458">MKLTRHNGRSGKNGTYNPRHNDRRFDVENSGHIDSERAKKNVYWDCYRGYTTAGSREDSSQPDFSFEQIELAYYTENYSDFIEAQNARNEKNRHTERNRTVGDLLKNNKTCPEESIYQIGTVEESVPPETLFQIVNEFYAEFDRRFGSHVHLLDWALHLDEGTPHIHERHVFDCKNRYGELCPQQEKALEELGVPLPEPDKKKGRNNNRKQTFDAECRKMLFRICAAHNLHLQAEPSYGGRDYLEKQDFIIEKQKKILSAQGEALTKNTVAIAEQEKKFDKAAKAVSEKEKELEKQEGLIAEKGRELSEKQAALATVTMKIADMESLVEEVADTAYEKACEVVADTVRAETQKEDIRAVEDYKKWLASPERKAPQEKRDFAVKCLCTVQEQIKNAAQKVLRKVQSALQKPEVSRANKEQIKEKARESMKDRLARGKIEADRVNRERMERRNVRAATKKDMEI</sequence>
<dbReference type="RefSeq" id="WP_039909254.1">
    <property type="nucleotide sequence ID" value="NZ_CP036170.1"/>
</dbReference>
<evidence type="ECO:0000313" key="3">
    <source>
        <dbReference type="EMBL" id="QBF76047.1"/>
    </source>
</evidence>
<organism evidence="3 4">
    <name type="scientific">Clostridium scindens (strain ATCC 35704 / DSM 5676 / VPI 13733 / 19)</name>
    <dbReference type="NCBI Taxonomy" id="411468"/>
    <lineage>
        <taxon>Bacteria</taxon>
        <taxon>Bacillati</taxon>
        <taxon>Bacillota</taxon>
        <taxon>Clostridia</taxon>
        <taxon>Lachnospirales</taxon>
        <taxon>Lachnospiraceae</taxon>
    </lineage>
</organism>
<dbReference type="Gene3D" id="3.30.930.30">
    <property type="match status" value="1"/>
</dbReference>
<protein>
    <recommendedName>
        <fullName evidence="5">Serine/arginine repetitive matrix protein 2</fullName>
    </recommendedName>
</protein>
<evidence type="ECO:0000256" key="2">
    <source>
        <dbReference type="SAM" id="MobiDB-lite"/>
    </source>
</evidence>
<evidence type="ECO:0000313" key="4">
    <source>
        <dbReference type="Proteomes" id="UP000289664"/>
    </source>
</evidence>
<dbReference type="GeneID" id="62697642"/>
<keyword evidence="1" id="KW-0175">Coiled coil</keyword>
<feature type="compositionally biased region" description="Basic and acidic residues" evidence="2">
    <location>
        <begin position="411"/>
        <end position="462"/>
    </location>
</feature>
<dbReference type="KEGG" id="csci:HDCHBGLK_03463"/>
<dbReference type="EMBL" id="CP036170">
    <property type="protein sequence ID" value="QBF76047.1"/>
    <property type="molecule type" value="Genomic_DNA"/>
</dbReference>
<reference evidence="3 4" key="1">
    <citation type="journal article" date="2019" name="Appl. Environ. Microbiol.">
        <title>Clostridium scindens ATCC 35704: integration of nutritional requirements, the complete genome sequence, and global transcriptional responses to bile acids.</title>
        <authorList>
            <person name="Devendran S."/>
            <person name="Shrestha R."/>
            <person name="Alves J.M.P."/>
            <person name="Wolf P.G."/>
            <person name="Ly L."/>
            <person name="Hernandez A.G."/>
            <person name="Mendez-Garcia C."/>
            <person name="Inboden A."/>
            <person name="Wiley J."/>
            <person name="Paul O."/>
            <person name="Allen A."/>
            <person name="Springer E."/>
            <person name="Wright C.L."/>
            <person name="Fields C.J."/>
            <person name="Daniel S.L."/>
            <person name="Ridlon J.M."/>
        </authorList>
    </citation>
    <scope>NUCLEOTIDE SEQUENCE [LARGE SCALE GENOMIC DNA]</scope>
    <source>
        <strain evidence="3 4">ATCC 35704</strain>
    </source>
</reference>
<gene>
    <name evidence="3" type="ORF">HDCHBGLK_03463</name>
</gene>
<dbReference type="AlphaFoldDB" id="A0A494WQU0"/>
<feature type="region of interest" description="Disordered" evidence="2">
    <location>
        <begin position="407"/>
        <end position="462"/>
    </location>
</feature>
<feature type="region of interest" description="Disordered" evidence="2">
    <location>
        <begin position="1"/>
        <end position="27"/>
    </location>
</feature>
<evidence type="ECO:0000256" key="1">
    <source>
        <dbReference type="SAM" id="Coils"/>
    </source>
</evidence>
<feature type="coiled-coil region" evidence="1">
    <location>
        <begin position="272"/>
        <end position="306"/>
    </location>
</feature>